<keyword evidence="1" id="KW-0732">Signal</keyword>
<keyword evidence="3" id="KW-1185">Reference proteome</keyword>
<evidence type="ECO:0008006" key="4">
    <source>
        <dbReference type="Google" id="ProtNLM"/>
    </source>
</evidence>
<reference evidence="3" key="1">
    <citation type="journal article" date="2019" name="Int. J. Syst. Evol. Microbiol.">
        <title>The Global Catalogue of Microorganisms (GCM) 10K type strain sequencing project: providing services to taxonomists for standard genome sequencing and annotation.</title>
        <authorList>
            <consortium name="The Broad Institute Genomics Platform"/>
            <consortium name="The Broad Institute Genome Sequencing Center for Infectious Disease"/>
            <person name="Wu L."/>
            <person name="Ma J."/>
        </authorList>
    </citation>
    <scope>NUCLEOTIDE SEQUENCE [LARGE SCALE GENOMIC DNA]</scope>
    <source>
        <strain evidence="3">JCM 16083</strain>
    </source>
</reference>
<sequence>MMNLGKYILGLTLAIGLPVVAQDEMSKECKEARVIGGDAMTNKNFQEAVKFYTKAEKLCPTDSTIYMNLKYGYEQLIAQNEDAAIKKAYTDTLIGIFEKYETNIGKRAEWSIWHAYYLTSIKSTDYKKIDELFKYGIDGLQEKANPSLISTYYYNLYILQYGEKDAQKKKEYSKRIVDEYLNLSALLAMNEGNERIQEYITGIFDRVAKSCDDVLPVISDVLGMLPSDAEAKKGAVKNYMSILEKKDCVNSKEYEMLLDTLISLDPTVDAMIAKGNFLLAQKRYGDAMGAYKEAKDMDSGERGDEIAYRMAYGYYQQGNYRAAHASALTAGGEYRSKALDIAAKSVAASANSCGDTSFERKANYWYAVELAERGGLSTASYKANAPTKNMIFDENRTEGESITLSCWGVSVKIIGYN</sequence>
<feature type="chain" id="PRO_5046846653" description="Tetratricopeptide repeat protein" evidence="1">
    <location>
        <begin position="22"/>
        <end position="417"/>
    </location>
</feature>
<name>A0ABP3Y1D6_9FLAO</name>
<evidence type="ECO:0000256" key="1">
    <source>
        <dbReference type="SAM" id="SignalP"/>
    </source>
</evidence>
<organism evidence="2 3">
    <name type="scientific">Wandonia haliotis</name>
    <dbReference type="NCBI Taxonomy" id="574963"/>
    <lineage>
        <taxon>Bacteria</taxon>
        <taxon>Pseudomonadati</taxon>
        <taxon>Bacteroidota</taxon>
        <taxon>Flavobacteriia</taxon>
        <taxon>Flavobacteriales</taxon>
        <taxon>Crocinitomicaceae</taxon>
        <taxon>Wandonia</taxon>
    </lineage>
</organism>
<comment type="caution">
    <text evidence="2">The sequence shown here is derived from an EMBL/GenBank/DDBJ whole genome shotgun (WGS) entry which is preliminary data.</text>
</comment>
<dbReference type="RefSeq" id="WP_343785330.1">
    <property type="nucleotide sequence ID" value="NZ_BAAAFH010000003.1"/>
</dbReference>
<dbReference type="InterPro" id="IPR011990">
    <property type="entry name" value="TPR-like_helical_dom_sf"/>
</dbReference>
<evidence type="ECO:0000313" key="2">
    <source>
        <dbReference type="EMBL" id="GAA0874433.1"/>
    </source>
</evidence>
<dbReference type="EMBL" id="BAAAFH010000003">
    <property type="protein sequence ID" value="GAA0874433.1"/>
    <property type="molecule type" value="Genomic_DNA"/>
</dbReference>
<proteinExistence type="predicted"/>
<dbReference type="Gene3D" id="1.25.40.10">
    <property type="entry name" value="Tetratricopeptide repeat domain"/>
    <property type="match status" value="2"/>
</dbReference>
<protein>
    <recommendedName>
        <fullName evidence="4">Tetratricopeptide repeat protein</fullName>
    </recommendedName>
</protein>
<gene>
    <name evidence="2" type="ORF">GCM10009118_08410</name>
</gene>
<evidence type="ECO:0000313" key="3">
    <source>
        <dbReference type="Proteomes" id="UP001501126"/>
    </source>
</evidence>
<dbReference type="Proteomes" id="UP001501126">
    <property type="component" value="Unassembled WGS sequence"/>
</dbReference>
<accession>A0ABP3Y1D6</accession>
<dbReference type="SUPFAM" id="SSF48452">
    <property type="entry name" value="TPR-like"/>
    <property type="match status" value="1"/>
</dbReference>
<feature type="signal peptide" evidence="1">
    <location>
        <begin position="1"/>
        <end position="21"/>
    </location>
</feature>